<dbReference type="Proteomes" id="UP001633002">
    <property type="component" value="Unassembled WGS sequence"/>
</dbReference>
<dbReference type="GO" id="GO:0140825">
    <property type="term" value="F:lactoperoxidase activity"/>
    <property type="evidence" value="ECO:0007669"/>
    <property type="project" value="UniProtKB-EC"/>
</dbReference>
<dbReference type="InterPro" id="IPR010255">
    <property type="entry name" value="Haem_peroxidase_sf"/>
</dbReference>
<keyword evidence="8" id="KW-0862">Zinc</keyword>
<feature type="domain" description="Plant heme peroxidase family profile" evidence="12">
    <location>
        <begin position="13"/>
        <end position="123"/>
    </location>
</feature>
<proteinExistence type="inferred from homology"/>
<feature type="compositionally biased region" description="Polar residues" evidence="10">
    <location>
        <begin position="667"/>
        <end position="689"/>
    </location>
</feature>
<feature type="region of interest" description="Disordered" evidence="10">
    <location>
        <begin position="238"/>
        <end position="362"/>
    </location>
</feature>
<dbReference type="SUPFAM" id="SSF57756">
    <property type="entry name" value="Retrovirus zinc finger-like domains"/>
    <property type="match status" value="1"/>
</dbReference>
<gene>
    <name evidence="13" type="ORF">R1sor_011856</name>
</gene>
<evidence type="ECO:0000256" key="6">
    <source>
        <dbReference type="ARBA" id="ARBA00023004"/>
    </source>
</evidence>
<dbReference type="AlphaFoldDB" id="A0ABD3I5Q4"/>
<feature type="region of interest" description="Disordered" evidence="10">
    <location>
        <begin position="135"/>
        <end position="156"/>
    </location>
</feature>
<comment type="caution">
    <text evidence="13">The sequence shown here is derived from an EMBL/GenBank/DDBJ whole genome shotgun (WGS) entry which is preliminary data.</text>
</comment>
<evidence type="ECO:0000256" key="1">
    <source>
        <dbReference type="ARBA" id="ARBA00000189"/>
    </source>
</evidence>
<keyword evidence="4" id="KW-0349">Heme</keyword>
<evidence type="ECO:0000256" key="4">
    <source>
        <dbReference type="ARBA" id="ARBA00022617"/>
    </source>
</evidence>
<sequence>MPAGLRPWRLSGLQKQVTDTKLQGCDGSVLLDGPNTEKHAPINAKLIGFEVVDAAKAAVEAVCPGIVSCADIIAYAARDSTVKLTASSRFSTPELDSSGSSLSYVSVFGAEGENCSLGLGLRNFGGCVRGRGYGDEGRAGMNPARRGNRVGTKRGNERRLSLLRRSLDLDKYIKRPCHQDPTGKMSGPSRPSPVHQGNPHQSSERSGGIRRGILFGDPGASTAIQSPLLMRHNAAFERAHQPSPRWSQSAPGTNRLQQRSHPKSTTPAQNHLEPDGSDPPSLAGSGQRATSNAHISIQSGGTSSPWGSVDPIAGTLRQQPNNSCQREGDEDMQGEQEGERSDEGGSEFSKSEAASDADDEELKTWRAGVRKEATEAFSKLPQLQIEQDDGEIEVEHVFDFSAQLRIQARKQHLEACGIVFCTVDMSPSRDSFCQWLYQEVESKSAVQIRHVKVLAPRHYLVCLWKTDDRDTVMASGPYYMKRRMVYTVHWEPGFDTTKTLAKKMAVWLDLQNVDPVIESEGKAMLATLGEVIQIAGTTTELEGKFAHVRGCVLMDMTKPLPTVMRTVMDGEIRKVKIQYDLLPDACFVCHERGHYQRFCPKLTTTKPAVPTSQAPVQDPNEFQPVERRRGNPNRGEALPKDHLASANPFAVLGELGELDEATKDPENSNNNLTSSEGGQDNPHQQTNATPDGGGATGAEDIQTEPEKTALPDLNASPATKIQEQSEAKQLEKIKKKEKKKAKKEERRRIRAGLLQPTTEAVIVGANSTEHSEADAEQSDSEEEGGPGFWKSIKEKKAKVGGETMDASISWVASPTRGNNNLVV</sequence>
<dbReference type="Pfam" id="PF00141">
    <property type="entry name" value="peroxidase"/>
    <property type="match status" value="1"/>
</dbReference>
<keyword evidence="6" id="KW-0408">Iron</keyword>
<keyword evidence="7" id="KW-0106">Calcium</keyword>
<comment type="cofactor">
    <cofactor evidence="7">
        <name>Ca(2+)</name>
        <dbReference type="ChEBI" id="CHEBI:29108"/>
    </cofactor>
    <text evidence="7">Binds 2 calcium ions per subunit.</text>
</comment>
<dbReference type="PROSITE" id="PS50873">
    <property type="entry name" value="PEROXIDASE_4"/>
    <property type="match status" value="1"/>
</dbReference>
<evidence type="ECO:0000259" key="11">
    <source>
        <dbReference type="PROSITE" id="PS50158"/>
    </source>
</evidence>
<feature type="region of interest" description="Disordered" evidence="10">
    <location>
        <begin position="171"/>
        <end position="220"/>
    </location>
</feature>
<feature type="binding site" evidence="7">
    <location>
        <position position="24"/>
    </location>
    <ligand>
        <name>Ca(2+)</name>
        <dbReference type="ChEBI" id="CHEBI:29108"/>
        <label>1</label>
    </ligand>
</feature>
<evidence type="ECO:0000256" key="8">
    <source>
        <dbReference type="PROSITE-ProRule" id="PRU00047"/>
    </source>
</evidence>
<feature type="binding site" evidence="7">
    <location>
        <position position="37"/>
    </location>
    <ligand>
        <name>Ca(2+)</name>
        <dbReference type="ChEBI" id="CHEBI:29108"/>
        <label>1</label>
    </ligand>
</feature>
<dbReference type="EMBL" id="JBJQOH010000002">
    <property type="protein sequence ID" value="KAL3697780.1"/>
    <property type="molecule type" value="Genomic_DNA"/>
</dbReference>
<accession>A0ABD3I5Q4</accession>
<feature type="compositionally biased region" description="Basic and acidic residues" evidence="10">
    <location>
        <begin position="723"/>
        <end position="734"/>
    </location>
</feature>
<dbReference type="GO" id="GO:0008270">
    <property type="term" value="F:zinc ion binding"/>
    <property type="evidence" value="ECO:0007669"/>
    <property type="project" value="UniProtKB-KW"/>
</dbReference>
<feature type="region of interest" description="Disordered" evidence="10">
    <location>
        <begin position="605"/>
        <end position="645"/>
    </location>
</feature>
<feature type="binding site" evidence="7">
    <location>
        <position position="19"/>
    </location>
    <ligand>
        <name>Ca(2+)</name>
        <dbReference type="ChEBI" id="CHEBI:29108"/>
        <label>1</label>
    </ligand>
</feature>
<organism evidence="13 14">
    <name type="scientific">Riccia sorocarpa</name>
    <dbReference type="NCBI Taxonomy" id="122646"/>
    <lineage>
        <taxon>Eukaryota</taxon>
        <taxon>Viridiplantae</taxon>
        <taxon>Streptophyta</taxon>
        <taxon>Embryophyta</taxon>
        <taxon>Marchantiophyta</taxon>
        <taxon>Marchantiopsida</taxon>
        <taxon>Marchantiidae</taxon>
        <taxon>Marchantiales</taxon>
        <taxon>Ricciaceae</taxon>
        <taxon>Riccia</taxon>
    </lineage>
</organism>
<name>A0ABD3I5Q4_9MARC</name>
<evidence type="ECO:0000256" key="9">
    <source>
        <dbReference type="RuleBase" id="RU004241"/>
    </source>
</evidence>
<dbReference type="InterPro" id="IPR002016">
    <property type="entry name" value="Haem_peroxidase"/>
</dbReference>
<keyword evidence="3" id="KW-0560">Oxidoreductase</keyword>
<keyword evidence="14" id="KW-1185">Reference proteome</keyword>
<evidence type="ECO:0000256" key="5">
    <source>
        <dbReference type="ARBA" id="ARBA00022723"/>
    </source>
</evidence>
<dbReference type="InterPro" id="IPR000823">
    <property type="entry name" value="Peroxidase_pln"/>
</dbReference>
<keyword evidence="5 7" id="KW-0479">Metal-binding</keyword>
<dbReference type="PRINTS" id="PR00461">
    <property type="entry name" value="PLPEROXIDASE"/>
</dbReference>
<dbReference type="Gene3D" id="1.10.520.10">
    <property type="match status" value="1"/>
</dbReference>
<protein>
    <recommendedName>
        <fullName evidence="15">Peroxidase</fullName>
    </recommendedName>
</protein>
<feature type="compositionally biased region" description="Polar residues" evidence="10">
    <location>
        <begin position="605"/>
        <end position="615"/>
    </location>
</feature>
<keyword evidence="8" id="KW-0863">Zinc-finger</keyword>
<evidence type="ECO:0000256" key="7">
    <source>
        <dbReference type="PIRSR" id="PIRSR600823-3"/>
    </source>
</evidence>
<comment type="cofactor">
    <cofactor evidence="2">
        <name>heme b</name>
        <dbReference type="ChEBI" id="CHEBI:60344"/>
    </cofactor>
</comment>
<dbReference type="PROSITE" id="PS50158">
    <property type="entry name" value="ZF_CCHC"/>
    <property type="match status" value="1"/>
</dbReference>
<dbReference type="InterPro" id="IPR036875">
    <property type="entry name" value="Znf_CCHC_sf"/>
</dbReference>
<dbReference type="InterPro" id="IPR001878">
    <property type="entry name" value="Znf_CCHC"/>
</dbReference>
<dbReference type="SUPFAM" id="SSF48113">
    <property type="entry name" value="Heme-dependent peroxidases"/>
    <property type="match status" value="1"/>
</dbReference>
<evidence type="ECO:0000256" key="10">
    <source>
        <dbReference type="SAM" id="MobiDB-lite"/>
    </source>
</evidence>
<evidence type="ECO:0000256" key="3">
    <source>
        <dbReference type="ARBA" id="ARBA00022559"/>
    </source>
</evidence>
<feature type="compositionally biased region" description="Polar residues" evidence="10">
    <location>
        <begin position="244"/>
        <end position="269"/>
    </location>
</feature>
<feature type="binding site" evidence="7">
    <location>
        <position position="26"/>
    </location>
    <ligand>
        <name>Ca(2+)</name>
        <dbReference type="ChEBI" id="CHEBI:29108"/>
        <label>1</label>
    </ligand>
</feature>
<comment type="similarity">
    <text evidence="9">Belongs to the peroxidase family.</text>
</comment>
<reference evidence="13 14" key="1">
    <citation type="submission" date="2024-09" db="EMBL/GenBank/DDBJ databases">
        <title>Chromosome-scale assembly of Riccia sorocarpa.</title>
        <authorList>
            <person name="Paukszto L."/>
        </authorList>
    </citation>
    <scope>NUCLEOTIDE SEQUENCE [LARGE SCALE GENOMIC DNA]</scope>
    <source>
        <strain evidence="13">LP-2024</strain>
        <tissue evidence="13">Aerial parts of the thallus</tissue>
    </source>
</reference>
<evidence type="ECO:0000313" key="14">
    <source>
        <dbReference type="Proteomes" id="UP001633002"/>
    </source>
</evidence>
<feature type="binding site" evidence="7">
    <location>
        <position position="28"/>
    </location>
    <ligand>
        <name>Ca(2+)</name>
        <dbReference type="ChEBI" id="CHEBI:29108"/>
        <label>1</label>
    </ligand>
</feature>
<feature type="domain" description="CCHC-type" evidence="11">
    <location>
        <begin position="586"/>
        <end position="601"/>
    </location>
</feature>
<feature type="compositionally biased region" description="Polar residues" evidence="10">
    <location>
        <begin position="287"/>
        <end position="306"/>
    </location>
</feature>
<dbReference type="PANTHER" id="PTHR31235">
    <property type="entry name" value="PEROXIDASE 25-RELATED"/>
    <property type="match status" value="1"/>
</dbReference>
<evidence type="ECO:0000259" key="12">
    <source>
        <dbReference type="PROSITE" id="PS50873"/>
    </source>
</evidence>
<evidence type="ECO:0008006" key="15">
    <source>
        <dbReference type="Google" id="ProtNLM"/>
    </source>
</evidence>
<feature type="region of interest" description="Disordered" evidence="10">
    <location>
        <begin position="660"/>
        <end position="788"/>
    </location>
</feature>
<evidence type="ECO:0000313" key="13">
    <source>
        <dbReference type="EMBL" id="KAL3697780.1"/>
    </source>
</evidence>
<feature type="compositionally biased region" description="Acidic residues" evidence="10">
    <location>
        <begin position="774"/>
        <end position="784"/>
    </location>
</feature>
<evidence type="ECO:0000256" key="2">
    <source>
        <dbReference type="ARBA" id="ARBA00001970"/>
    </source>
</evidence>
<comment type="catalytic activity">
    <reaction evidence="1">
        <text>2 a phenolic donor + H2O2 = 2 a phenolic radical donor + 2 H2O</text>
        <dbReference type="Rhea" id="RHEA:56136"/>
        <dbReference type="ChEBI" id="CHEBI:15377"/>
        <dbReference type="ChEBI" id="CHEBI:16240"/>
        <dbReference type="ChEBI" id="CHEBI:139520"/>
        <dbReference type="ChEBI" id="CHEBI:139521"/>
        <dbReference type="EC" id="1.11.1.7"/>
    </reaction>
</comment>
<keyword evidence="3" id="KW-0575">Peroxidase</keyword>